<keyword evidence="4" id="KW-1185">Reference proteome</keyword>
<dbReference type="Proteomes" id="UP000182427">
    <property type="component" value="Chromosome I"/>
</dbReference>
<gene>
    <name evidence="3" type="ORF">SAMN05444167_1898</name>
</gene>
<dbReference type="InterPro" id="IPR051199">
    <property type="entry name" value="LPS_LOS_Heptosyltrfase"/>
</dbReference>
<dbReference type="AlphaFoldDB" id="A0A1G7JPL1"/>
<evidence type="ECO:0000313" key="3">
    <source>
        <dbReference type="EMBL" id="SDF26744.1"/>
    </source>
</evidence>
<dbReference type="EMBL" id="LT629690">
    <property type="protein sequence ID" value="SDF26744.1"/>
    <property type="molecule type" value="Genomic_DNA"/>
</dbReference>
<reference evidence="3 4" key="1">
    <citation type="submission" date="2016-10" db="EMBL/GenBank/DDBJ databases">
        <authorList>
            <person name="de Groot N.N."/>
        </authorList>
    </citation>
    <scope>NUCLEOTIDE SEQUENCE [LARGE SCALE GENOMIC DNA]</scope>
    <source>
        <strain evidence="3 4">GAS232</strain>
    </source>
</reference>
<evidence type="ECO:0000256" key="2">
    <source>
        <dbReference type="ARBA" id="ARBA00022679"/>
    </source>
</evidence>
<sequence>MQVRMSVTGTGRSATIGRSARRVLIYRLGSLGDTLVALPSLHLVERAFPMADRRLLTNFPVSGKAPAAAAVLGDSGLIHGYERYTVGTRSPWELLKLVFRIRRFRPNAMVYLMAARGTVTAQRDLRFFQTICGIRNIIGIPVTEDMQRCRVDATGMLEPEASRLARNIGALGEAYLNEPTSWDMRLSDDEIAAADRLLEPVAHMPCIAVSVGTKVQAKDWGRDNWRALLTRVAELYPNHGLVLAGAPEESEASEFAADGWRSIEGAGPVVNLCGKLSPRQSAAAFHKCKVFLGHDSGPMHLAASVQTPCVAIFAARNKPRMWFPFGKHHRVIYHYVDCWGCALETCIEQKRKCLLSITVDEVLAALTATMKVSVAKTF</sequence>
<keyword evidence="2 3" id="KW-0808">Transferase</keyword>
<dbReference type="CDD" id="cd03789">
    <property type="entry name" value="GT9_LPS_heptosyltransferase"/>
    <property type="match status" value="1"/>
</dbReference>
<accession>A0A1G7JPL1</accession>
<dbReference type="GO" id="GO:0008713">
    <property type="term" value="F:ADP-heptose-lipopolysaccharide heptosyltransferase activity"/>
    <property type="evidence" value="ECO:0007669"/>
    <property type="project" value="TreeGrafter"/>
</dbReference>
<dbReference type="GO" id="GO:0009244">
    <property type="term" value="P:lipopolysaccharide core region biosynthetic process"/>
    <property type="evidence" value="ECO:0007669"/>
    <property type="project" value="TreeGrafter"/>
</dbReference>
<dbReference type="PANTHER" id="PTHR30160">
    <property type="entry name" value="TETRAACYLDISACCHARIDE 4'-KINASE-RELATED"/>
    <property type="match status" value="1"/>
</dbReference>
<name>A0A1G7JPL1_9BACT</name>
<dbReference type="Gene3D" id="3.40.50.2000">
    <property type="entry name" value="Glycogen Phosphorylase B"/>
    <property type="match status" value="2"/>
</dbReference>
<keyword evidence="1" id="KW-0328">Glycosyltransferase</keyword>
<dbReference type="InterPro" id="IPR002201">
    <property type="entry name" value="Glyco_trans_9"/>
</dbReference>
<evidence type="ECO:0000256" key="1">
    <source>
        <dbReference type="ARBA" id="ARBA00022676"/>
    </source>
</evidence>
<protein>
    <submittedName>
        <fullName evidence="3">ADP-heptose:LPS heptosyltransferase</fullName>
    </submittedName>
</protein>
<proteinExistence type="predicted"/>
<dbReference type="GO" id="GO:0005829">
    <property type="term" value="C:cytosol"/>
    <property type="evidence" value="ECO:0007669"/>
    <property type="project" value="TreeGrafter"/>
</dbReference>
<dbReference type="Pfam" id="PF01075">
    <property type="entry name" value="Glyco_transf_9"/>
    <property type="match status" value="1"/>
</dbReference>
<evidence type="ECO:0000313" key="4">
    <source>
        <dbReference type="Proteomes" id="UP000182427"/>
    </source>
</evidence>
<organism evidence="3 4">
    <name type="scientific">Terriglobus roseus</name>
    <dbReference type="NCBI Taxonomy" id="392734"/>
    <lineage>
        <taxon>Bacteria</taxon>
        <taxon>Pseudomonadati</taxon>
        <taxon>Acidobacteriota</taxon>
        <taxon>Terriglobia</taxon>
        <taxon>Terriglobales</taxon>
        <taxon>Acidobacteriaceae</taxon>
        <taxon>Terriglobus</taxon>
    </lineage>
</organism>
<dbReference type="SUPFAM" id="SSF53756">
    <property type="entry name" value="UDP-Glycosyltransferase/glycogen phosphorylase"/>
    <property type="match status" value="1"/>
</dbReference>